<dbReference type="SUPFAM" id="SSF52540">
    <property type="entry name" value="P-loop containing nucleoside triphosphate hydrolases"/>
    <property type="match status" value="1"/>
</dbReference>
<keyword evidence="4" id="KW-1185">Reference proteome</keyword>
<accession>A0A401YFK7</accession>
<dbReference type="Gene3D" id="3.40.50.300">
    <property type="entry name" value="P-loop containing nucleotide triphosphate hydrolases"/>
    <property type="match status" value="2"/>
</dbReference>
<dbReference type="InterPro" id="IPR027417">
    <property type="entry name" value="P-loop_NTPase"/>
</dbReference>
<sequence>MIEPVDEGAALAPRSAEPVGSGDVPFSAGEGAVRPPTAADAMAATPKPVGEGAADSDGESNRDSAGAARTARDRAVAATAPHPQPHAASDAVVASDGDSDGSDLAGGRGGLAPGGDGGGSRRVGVAAGGGHERGAWGRPGVEGAADPGTAEVERRPFGVVVADVARLLRAAGAPEAMAPQVVAALGGEAAELLVGDPWALLGVAGIAPQQADLFARGALGAGWAADDPRRVRAIVLWLLRRAARQGDTAIEADAVRAALGHFEVGEPDTALRAILAEGRVMAFAAVPPASAEAGGEEDGDFDETDDDGGDFEADFEEPDELAAAGGVLLALDDYALAEEAIAEAVVRLMSTVEPRPEFGDGKLDRVLASTGVVLYAAGPGEEPPAAISAVVAKVRAAGLRVAVVAPTTDGRDRLGAGAVGLRELAAMERGPDGTLELDLLVVTDATLLDVTAAAAIFEAVPDGARLLLAGDPAGLESTGPGRVFTDLAATGAIRALVAPNVPDGPLEALADGIRDGKLPPIRDPERRVVLIPARTGEEAAHRCAQLVADSIPRAIGIAARDVLVVAPLATGPAGANALNAALKARLNPGSGGGGSSTPGGIDVGDRVIRAIADPSCGVVQGTVRELLPDGRAVVVFGTAAPEAVQPTELRHGWALTARQSLGVRRAAAVVVLPAEGSDAYTRALVYTLVTRGERHVSIVHAAGPALAAAVSADPTRQRTTHLRQAFAEAAG</sequence>
<comment type="caution">
    <text evidence="3">The sequence shown here is derived from an EMBL/GenBank/DDBJ whole genome shotgun (WGS) entry which is preliminary data.</text>
</comment>
<name>A0A401YFK7_9ACTN</name>
<evidence type="ECO:0000313" key="3">
    <source>
        <dbReference type="EMBL" id="GCD93373.1"/>
    </source>
</evidence>
<dbReference type="Proteomes" id="UP000286931">
    <property type="component" value="Unassembled WGS sequence"/>
</dbReference>
<feature type="compositionally biased region" description="Low complexity" evidence="1">
    <location>
        <begin position="32"/>
        <end position="48"/>
    </location>
</feature>
<reference evidence="3 4" key="1">
    <citation type="submission" date="2018-12" db="EMBL/GenBank/DDBJ databases">
        <title>Draft genome sequence of Embleya hyalina NBRC 13850T.</title>
        <authorList>
            <person name="Komaki H."/>
            <person name="Hosoyama A."/>
            <person name="Kimura A."/>
            <person name="Ichikawa N."/>
            <person name="Tamura T."/>
        </authorList>
    </citation>
    <scope>NUCLEOTIDE SEQUENCE [LARGE SCALE GENOMIC DNA]</scope>
    <source>
        <strain evidence="3 4">NBRC 13850</strain>
    </source>
</reference>
<organism evidence="3 4">
    <name type="scientific">Embleya hyalina</name>
    <dbReference type="NCBI Taxonomy" id="516124"/>
    <lineage>
        <taxon>Bacteria</taxon>
        <taxon>Bacillati</taxon>
        <taxon>Actinomycetota</taxon>
        <taxon>Actinomycetes</taxon>
        <taxon>Kitasatosporales</taxon>
        <taxon>Streptomycetaceae</taxon>
        <taxon>Embleya</taxon>
    </lineage>
</organism>
<feature type="compositionally biased region" description="Gly residues" evidence="1">
    <location>
        <begin position="104"/>
        <end position="129"/>
    </location>
</feature>
<gene>
    <name evidence="3" type="ORF">EHYA_01017</name>
</gene>
<dbReference type="InterPro" id="IPR029493">
    <property type="entry name" value="RecD2-like_HHH"/>
</dbReference>
<proteinExistence type="predicted"/>
<dbReference type="Gene3D" id="2.30.30.940">
    <property type="match status" value="1"/>
</dbReference>
<dbReference type="Pfam" id="PF13604">
    <property type="entry name" value="AAA_30"/>
    <property type="match status" value="1"/>
</dbReference>
<feature type="domain" description="ATP-dependent RecD2 DNA helicase-like helix-hairpin-helix" evidence="2">
    <location>
        <begin position="163"/>
        <end position="248"/>
    </location>
</feature>
<dbReference type="AlphaFoldDB" id="A0A401YFK7"/>
<dbReference type="Pfam" id="PF14490">
    <property type="entry name" value="HHH_RecD2"/>
    <property type="match status" value="1"/>
</dbReference>
<feature type="region of interest" description="Disordered" evidence="1">
    <location>
        <begin position="1"/>
        <end position="149"/>
    </location>
</feature>
<protein>
    <recommendedName>
        <fullName evidence="2">ATP-dependent RecD2 DNA helicase-like helix-hairpin-helix domain-containing protein</fullName>
    </recommendedName>
</protein>
<feature type="compositionally biased region" description="Low complexity" evidence="1">
    <location>
        <begin position="76"/>
        <end position="96"/>
    </location>
</feature>
<evidence type="ECO:0000313" key="4">
    <source>
        <dbReference type="Proteomes" id="UP000286931"/>
    </source>
</evidence>
<evidence type="ECO:0000256" key="1">
    <source>
        <dbReference type="SAM" id="MobiDB-lite"/>
    </source>
</evidence>
<dbReference type="EMBL" id="BIFH01000014">
    <property type="protein sequence ID" value="GCD93373.1"/>
    <property type="molecule type" value="Genomic_DNA"/>
</dbReference>
<evidence type="ECO:0000259" key="2">
    <source>
        <dbReference type="Pfam" id="PF14490"/>
    </source>
</evidence>